<dbReference type="Pfam" id="PF20036">
    <property type="entry name" value="Gp13-like"/>
    <property type="match status" value="1"/>
</dbReference>
<protein>
    <recommendedName>
        <fullName evidence="3">Coat protein</fullName>
    </recommendedName>
</protein>
<dbReference type="OrthoDB" id="6440753at2"/>
<reference evidence="2" key="1">
    <citation type="submission" date="2016-11" db="EMBL/GenBank/DDBJ databases">
        <authorList>
            <person name="Varghese N."/>
            <person name="Submissions S."/>
        </authorList>
    </citation>
    <scope>NUCLEOTIDE SEQUENCE [LARGE SCALE GENOMIC DNA]</scope>
    <source>
        <strain evidence="2">DSM 13643</strain>
    </source>
</reference>
<accession>A0A1M5TW16</accession>
<dbReference type="AlphaFoldDB" id="A0A1M5TW16"/>
<gene>
    <name evidence="1" type="ORF">SAMN02745135_01166</name>
</gene>
<dbReference type="RefSeq" id="WP_073196178.1">
    <property type="nucleotide sequence ID" value="NZ_FQXO01000025.1"/>
</dbReference>
<dbReference type="EMBL" id="FQXO01000025">
    <property type="protein sequence ID" value="SHH54894.1"/>
    <property type="molecule type" value="Genomic_DNA"/>
</dbReference>
<dbReference type="InterPro" id="IPR045404">
    <property type="entry name" value="Gp13-like"/>
</dbReference>
<evidence type="ECO:0008006" key="3">
    <source>
        <dbReference type="Google" id="ProtNLM"/>
    </source>
</evidence>
<name>A0A1M5TW16_9FIRM</name>
<evidence type="ECO:0000313" key="2">
    <source>
        <dbReference type="Proteomes" id="UP000183967"/>
    </source>
</evidence>
<sequence length="323" mass="35356">MPVTRVSDIIIPEVFNPYVINTIEEQNALIRSGIMGIVPGVEVPNGGTTINMPFWNDLDGEPEAIQSDFALTPEKITAGKDVARIFEFGKAWSSEDLAAELAGSDPMQAIGKRVAAYWTRQQQKILLKMLDGIFADNEANDGGDLILDVSKEDGTGETASGEIFLEAAQLLGDAKEKFTAIAMHSRVHTNLQKLQLIEYMPESKIDIGFGTYMGKTIIVDDSLPVVDGSTSGKKYTSYLFASGAVGYIAGTPKVPTETDRNTLKGEDILINRQKFIMHVRGFKWTEAAVAGEMPTLDEIAKAENYDRVYDKKKVRVVKVVTNG</sequence>
<proteinExistence type="predicted"/>
<dbReference type="Proteomes" id="UP000183967">
    <property type="component" value="Unassembled WGS sequence"/>
</dbReference>
<organism evidence="1 2">
    <name type="scientific">Caloranaerobacter azorensis DSM 13643</name>
    <dbReference type="NCBI Taxonomy" id="1121264"/>
    <lineage>
        <taxon>Bacteria</taxon>
        <taxon>Bacillati</taxon>
        <taxon>Bacillota</taxon>
        <taxon>Tissierellia</taxon>
        <taxon>Tissierellales</taxon>
        <taxon>Thermohalobacteraceae</taxon>
        <taxon>Caloranaerobacter</taxon>
    </lineage>
</organism>
<evidence type="ECO:0000313" key="1">
    <source>
        <dbReference type="EMBL" id="SHH54894.1"/>
    </source>
</evidence>
<keyword evidence="2" id="KW-1185">Reference proteome</keyword>